<reference evidence="7 8" key="1">
    <citation type="submission" date="2020-02" db="EMBL/GenBank/DDBJ databases">
        <title>Ideonella bacterium strain TBM-1.</title>
        <authorList>
            <person name="Chen W.-M."/>
        </authorList>
    </citation>
    <scope>NUCLEOTIDE SEQUENCE [LARGE SCALE GENOMIC DNA]</scope>
    <source>
        <strain evidence="7 8">TBM-1</strain>
    </source>
</reference>
<dbReference type="SMART" id="SM00283">
    <property type="entry name" value="MA"/>
    <property type="match status" value="1"/>
</dbReference>
<dbReference type="CDD" id="cd11386">
    <property type="entry name" value="MCP_signal"/>
    <property type="match status" value="1"/>
</dbReference>
<protein>
    <submittedName>
        <fullName evidence="7">Methyl-accepting chemotaxis protein</fullName>
    </submittedName>
</protein>
<evidence type="ECO:0000256" key="4">
    <source>
        <dbReference type="PROSITE-ProRule" id="PRU00284"/>
    </source>
</evidence>
<keyword evidence="4" id="KW-0807">Transducer</keyword>
<accession>A0A7C9PKS0</accession>
<feature type="domain" description="Methyl-accepting transducer" evidence="6">
    <location>
        <begin position="277"/>
        <end position="506"/>
    </location>
</feature>
<comment type="caution">
    <text evidence="7">The sequence shown here is derived from an EMBL/GenBank/DDBJ whole genome shotgun (WGS) entry which is preliminary data.</text>
</comment>
<sequence length="529" mass="55533">MIDWMSRWRLRTRLLGAFLLVAGIGALIGGMGLHASAGLNAAATRMYEREMMSLRHVAEANMQLLTAALRLRTAILAGTPQARETDIGQAGTALAAMETELARAAVAFQLPEGRKLFEQTQANLRAYREAVQQVLTALRQAPLTSTNEVAELVNRGAGPHGRAADELMEKLMARKIERAGEINAANQALYARMRWSLLLMTLGGTLVGVVLGVVLTRSVVRQLGGEPAEVVLAARAVASGDMACDLRGAQAPAGSVVRAMCEMQQSLRHIVSTVRQSSEGVTTGAGEIALGTHDLSQRTEEQASTLEQTAAAMEHLTGTVSQNAEAAQQATALAQSAREVAGRGQALVGEVVTMMDRVQAASSRIAQIIGVIDGIAFQTNILALNAAVEAARAGEQGRGFAVVAQEVRELAGRSGTAAREIRSLIGGSTETVEGGARLVQQAGQTMADIVAQVDRVAQFVGEISGASGEQARSLHEIHTAVRSLDQMTQQNSALVEQSAAASESLQGQAQRLLSAVSAFRLEAAPAATG</sequence>
<keyword evidence="5" id="KW-0812">Transmembrane</keyword>
<dbReference type="GO" id="GO:0007165">
    <property type="term" value="P:signal transduction"/>
    <property type="evidence" value="ECO:0007669"/>
    <property type="project" value="UniProtKB-KW"/>
</dbReference>
<dbReference type="GO" id="GO:0004888">
    <property type="term" value="F:transmembrane signaling receptor activity"/>
    <property type="evidence" value="ECO:0007669"/>
    <property type="project" value="InterPro"/>
</dbReference>
<name>A0A7C9PKS0_9BURK</name>
<evidence type="ECO:0000256" key="3">
    <source>
        <dbReference type="ARBA" id="ARBA00029447"/>
    </source>
</evidence>
<dbReference type="Gene3D" id="1.10.287.950">
    <property type="entry name" value="Methyl-accepting chemotaxis protein"/>
    <property type="match status" value="1"/>
</dbReference>
<dbReference type="Proteomes" id="UP000484255">
    <property type="component" value="Unassembled WGS sequence"/>
</dbReference>
<evidence type="ECO:0000313" key="8">
    <source>
        <dbReference type="Proteomes" id="UP000484255"/>
    </source>
</evidence>
<dbReference type="AlphaFoldDB" id="A0A7C9PKS0"/>
<gene>
    <name evidence="7" type="ORF">G3A44_20995</name>
</gene>
<dbReference type="PROSITE" id="PS50111">
    <property type="entry name" value="CHEMOTAXIS_TRANSDUC_2"/>
    <property type="match status" value="1"/>
</dbReference>
<comment type="subcellular location">
    <subcellularLocation>
        <location evidence="1">Membrane</location>
    </subcellularLocation>
</comment>
<dbReference type="SUPFAM" id="SSF58104">
    <property type="entry name" value="Methyl-accepting chemotaxis protein (MCP) signaling domain"/>
    <property type="match status" value="1"/>
</dbReference>
<keyword evidence="2" id="KW-0488">Methylation</keyword>
<feature type="transmembrane region" description="Helical" evidence="5">
    <location>
        <begin position="195"/>
        <end position="215"/>
    </location>
</feature>
<dbReference type="InterPro" id="IPR051310">
    <property type="entry name" value="MCP_chemotaxis"/>
</dbReference>
<dbReference type="PANTHER" id="PTHR43531">
    <property type="entry name" value="PROTEIN ICFG"/>
    <property type="match status" value="1"/>
</dbReference>
<dbReference type="PRINTS" id="PR00260">
    <property type="entry name" value="CHEMTRNSDUCR"/>
</dbReference>
<dbReference type="FunFam" id="1.10.287.950:FF:000001">
    <property type="entry name" value="Methyl-accepting chemotaxis sensory transducer"/>
    <property type="match status" value="1"/>
</dbReference>
<evidence type="ECO:0000256" key="2">
    <source>
        <dbReference type="ARBA" id="ARBA00022481"/>
    </source>
</evidence>
<evidence type="ECO:0000259" key="6">
    <source>
        <dbReference type="PROSITE" id="PS50111"/>
    </source>
</evidence>
<keyword evidence="8" id="KW-1185">Reference proteome</keyword>
<dbReference type="InterPro" id="IPR024478">
    <property type="entry name" value="HlyB_4HB_MCP"/>
</dbReference>
<dbReference type="PANTHER" id="PTHR43531:SF14">
    <property type="entry name" value="METHYL-ACCEPTING CHEMOTAXIS PROTEIN I-RELATED"/>
    <property type="match status" value="1"/>
</dbReference>
<dbReference type="Pfam" id="PF00015">
    <property type="entry name" value="MCPsignal"/>
    <property type="match status" value="1"/>
</dbReference>
<organism evidence="7 8">
    <name type="scientific">Ideonella livida</name>
    <dbReference type="NCBI Taxonomy" id="2707176"/>
    <lineage>
        <taxon>Bacteria</taxon>
        <taxon>Pseudomonadati</taxon>
        <taxon>Pseudomonadota</taxon>
        <taxon>Betaproteobacteria</taxon>
        <taxon>Burkholderiales</taxon>
        <taxon>Sphaerotilaceae</taxon>
        <taxon>Ideonella</taxon>
    </lineage>
</organism>
<dbReference type="InterPro" id="IPR004090">
    <property type="entry name" value="Chemotax_Me-accpt_rcpt"/>
</dbReference>
<dbReference type="Pfam" id="PF12729">
    <property type="entry name" value="4HB_MCP_1"/>
    <property type="match status" value="1"/>
</dbReference>
<dbReference type="EMBL" id="JAAGOH010000043">
    <property type="protein sequence ID" value="NDY93672.1"/>
    <property type="molecule type" value="Genomic_DNA"/>
</dbReference>
<keyword evidence="5" id="KW-1133">Transmembrane helix</keyword>
<evidence type="ECO:0000256" key="5">
    <source>
        <dbReference type="SAM" id="Phobius"/>
    </source>
</evidence>
<evidence type="ECO:0000313" key="7">
    <source>
        <dbReference type="EMBL" id="NDY93672.1"/>
    </source>
</evidence>
<dbReference type="InterPro" id="IPR004089">
    <property type="entry name" value="MCPsignal_dom"/>
</dbReference>
<comment type="similarity">
    <text evidence="3">Belongs to the methyl-accepting chemotaxis (MCP) protein family.</text>
</comment>
<dbReference type="GO" id="GO:0006935">
    <property type="term" value="P:chemotaxis"/>
    <property type="evidence" value="ECO:0007669"/>
    <property type="project" value="InterPro"/>
</dbReference>
<evidence type="ECO:0000256" key="1">
    <source>
        <dbReference type="ARBA" id="ARBA00004370"/>
    </source>
</evidence>
<keyword evidence="5" id="KW-0472">Membrane</keyword>
<dbReference type="GO" id="GO:0005886">
    <property type="term" value="C:plasma membrane"/>
    <property type="evidence" value="ECO:0007669"/>
    <property type="project" value="TreeGrafter"/>
</dbReference>
<dbReference type="RefSeq" id="WP_163459701.1">
    <property type="nucleotide sequence ID" value="NZ_JAAGOH010000043.1"/>
</dbReference>
<proteinExistence type="inferred from homology"/>